<keyword evidence="3" id="KW-1185">Reference proteome</keyword>
<comment type="caution">
    <text evidence="2">The sequence shown here is derived from an EMBL/GenBank/DDBJ whole genome shotgun (WGS) entry which is preliminary data.</text>
</comment>
<dbReference type="Gene3D" id="3.90.180.10">
    <property type="entry name" value="Medium-chain alcohol dehydrogenases, catalytic domain"/>
    <property type="match status" value="1"/>
</dbReference>
<dbReference type="EMBL" id="SMKP01000103">
    <property type="protein sequence ID" value="TDD16574.1"/>
    <property type="molecule type" value="Genomic_DNA"/>
</dbReference>
<dbReference type="Pfam" id="PF13602">
    <property type="entry name" value="ADH_zinc_N_2"/>
    <property type="match status" value="1"/>
</dbReference>
<name>A0A4R4WJE6_9ACTN</name>
<evidence type="ECO:0008006" key="4">
    <source>
        <dbReference type="Google" id="ProtNLM"/>
    </source>
</evidence>
<dbReference type="InterPro" id="IPR050700">
    <property type="entry name" value="YIM1/Zinc_Alcohol_DH_Fams"/>
</dbReference>
<dbReference type="AlphaFoldDB" id="A0A4R4WJE6"/>
<evidence type="ECO:0000313" key="3">
    <source>
        <dbReference type="Proteomes" id="UP000294543"/>
    </source>
</evidence>
<gene>
    <name evidence="2" type="ORF">E1294_30965</name>
</gene>
<reference evidence="2 3" key="1">
    <citation type="submission" date="2019-03" db="EMBL/GenBank/DDBJ databases">
        <title>Draft genome sequences of novel Actinobacteria.</title>
        <authorList>
            <person name="Sahin N."/>
            <person name="Ay H."/>
            <person name="Saygin H."/>
        </authorList>
    </citation>
    <scope>NUCLEOTIDE SEQUENCE [LARGE SCALE GENOMIC DNA]</scope>
    <source>
        <strain evidence="2 3">KC712</strain>
    </source>
</reference>
<dbReference type="PANTHER" id="PTHR11695:SF294">
    <property type="entry name" value="RETICULON-4-INTERACTING PROTEIN 1, MITOCHONDRIAL"/>
    <property type="match status" value="1"/>
</dbReference>
<dbReference type="PANTHER" id="PTHR11695">
    <property type="entry name" value="ALCOHOL DEHYDROGENASE RELATED"/>
    <property type="match status" value="1"/>
</dbReference>
<dbReference type="Gene3D" id="3.40.50.720">
    <property type="entry name" value="NAD(P)-binding Rossmann-like Domain"/>
    <property type="match status" value="1"/>
</dbReference>
<organism evidence="2 3">
    <name type="scientific">Nonomuraea diastatica</name>
    <dbReference type="NCBI Taxonomy" id="1848329"/>
    <lineage>
        <taxon>Bacteria</taxon>
        <taxon>Bacillati</taxon>
        <taxon>Actinomycetota</taxon>
        <taxon>Actinomycetes</taxon>
        <taxon>Streptosporangiales</taxon>
        <taxon>Streptosporangiaceae</taxon>
        <taxon>Nonomuraea</taxon>
    </lineage>
</organism>
<evidence type="ECO:0000313" key="2">
    <source>
        <dbReference type="EMBL" id="TDD16574.1"/>
    </source>
</evidence>
<proteinExistence type="predicted"/>
<dbReference type="OrthoDB" id="3813297at2"/>
<dbReference type="SUPFAM" id="SSF51735">
    <property type="entry name" value="NAD(P)-binding Rossmann-fold domains"/>
    <property type="match status" value="1"/>
</dbReference>
<accession>A0A4R4WJE6</accession>
<protein>
    <recommendedName>
        <fullName evidence="4">Alcohol dehydrogenase-like C-terminal domain-containing protein</fullName>
    </recommendedName>
</protein>
<evidence type="ECO:0000256" key="1">
    <source>
        <dbReference type="SAM" id="MobiDB-lite"/>
    </source>
</evidence>
<sequence length="186" mass="19339">MGGISRRQRSDDHGHPRRGHVSPGGGPARGGSDGAGCPGAGGNAARPQGADHGRGRWRGGIEAAKEAGRYDVILDGVGGDSLATALTDLTPGGVCVTFGNGSRTLTSFHPGDFYHTPGARLQGLRLGNFMIAGTDCGPMLRRLVELVRQERLRPPIDAVVPWTSIGEAAERLSRQGVDGKIVVTID</sequence>
<feature type="compositionally biased region" description="Gly residues" evidence="1">
    <location>
        <begin position="22"/>
        <end position="42"/>
    </location>
</feature>
<feature type="region of interest" description="Disordered" evidence="1">
    <location>
        <begin position="1"/>
        <end position="56"/>
    </location>
</feature>
<dbReference type="InterPro" id="IPR036291">
    <property type="entry name" value="NAD(P)-bd_dom_sf"/>
</dbReference>
<dbReference type="Proteomes" id="UP000294543">
    <property type="component" value="Unassembled WGS sequence"/>
</dbReference>